<protein>
    <submittedName>
        <fullName evidence="2">Uncharacterized protein</fullName>
    </submittedName>
</protein>
<accession>A0ABQ9SGR0</accession>
<keyword evidence="1" id="KW-0472">Membrane</keyword>
<evidence type="ECO:0000313" key="2">
    <source>
        <dbReference type="EMBL" id="KAK1535879.1"/>
    </source>
</evidence>
<dbReference type="EMBL" id="MOPA01000007">
    <property type="protein sequence ID" value="KAK1535879.1"/>
    <property type="molecule type" value="Genomic_DNA"/>
</dbReference>
<dbReference type="GeneID" id="85377585"/>
<evidence type="ECO:0000256" key="1">
    <source>
        <dbReference type="SAM" id="Phobius"/>
    </source>
</evidence>
<reference evidence="2 3" key="1">
    <citation type="submission" date="2016-10" db="EMBL/GenBank/DDBJ databases">
        <title>The genome sequence of Colletotrichum fioriniae PJ7.</title>
        <authorList>
            <person name="Baroncelli R."/>
        </authorList>
    </citation>
    <scope>NUCLEOTIDE SEQUENCE [LARGE SCALE GENOMIC DNA]</scope>
    <source>
        <strain evidence="2 3">IMI 384185</strain>
    </source>
</reference>
<proteinExistence type="predicted"/>
<feature type="transmembrane region" description="Helical" evidence="1">
    <location>
        <begin position="57"/>
        <end position="77"/>
    </location>
</feature>
<dbReference type="Proteomes" id="UP001241169">
    <property type="component" value="Unassembled WGS sequence"/>
</dbReference>
<keyword evidence="1" id="KW-1133">Transmembrane helix</keyword>
<evidence type="ECO:0000313" key="3">
    <source>
        <dbReference type="Proteomes" id="UP001241169"/>
    </source>
</evidence>
<dbReference type="RefSeq" id="XP_060347816.1">
    <property type="nucleotide sequence ID" value="XM_060493686.1"/>
</dbReference>
<sequence>MGRCFAFMFTDQKWEAKPSGRGYGVSFTFYFVWHFLFIRHTGSSHCPEGTMSEGHCYFYAFLLFMTLLDVFFLFIFSSCQLVPASTRVFGIEVGYIQFMGRQVICSPTCGW</sequence>
<feature type="transmembrane region" description="Helical" evidence="1">
    <location>
        <begin position="20"/>
        <end position="37"/>
    </location>
</feature>
<gene>
    <name evidence="2" type="ORF">CPAR01_09421</name>
</gene>
<keyword evidence="1" id="KW-0812">Transmembrane</keyword>
<comment type="caution">
    <text evidence="2">The sequence shown here is derived from an EMBL/GenBank/DDBJ whole genome shotgun (WGS) entry which is preliminary data.</text>
</comment>
<organism evidence="2 3">
    <name type="scientific">Colletotrichum paranaense</name>
    <dbReference type="NCBI Taxonomy" id="1914294"/>
    <lineage>
        <taxon>Eukaryota</taxon>
        <taxon>Fungi</taxon>
        <taxon>Dikarya</taxon>
        <taxon>Ascomycota</taxon>
        <taxon>Pezizomycotina</taxon>
        <taxon>Sordariomycetes</taxon>
        <taxon>Hypocreomycetidae</taxon>
        <taxon>Glomerellales</taxon>
        <taxon>Glomerellaceae</taxon>
        <taxon>Colletotrichum</taxon>
        <taxon>Colletotrichum acutatum species complex</taxon>
    </lineage>
</organism>
<name>A0ABQ9SGR0_9PEZI</name>
<keyword evidence="3" id="KW-1185">Reference proteome</keyword>